<proteinExistence type="predicted"/>
<dbReference type="eggNOG" id="COG1629">
    <property type="taxonomic scope" value="Bacteria"/>
</dbReference>
<evidence type="ECO:0000313" key="2">
    <source>
        <dbReference type="Proteomes" id="UP000007435"/>
    </source>
</evidence>
<keyword evidence="1" id="KW-0675">Receptor</keyword>
<dbReference type="KEGG" id="lby:Lbys_2217"/>
<keyword evidence="2" id="KW-1185">Reference proteome</keyword>
<sequence>MSAFNLHSTRIRYFILIFLCSHIYSGYSQTIHLRGTIKSDRSLEPLEAIITLGDSTGKVISYTQSDQNGSYRIDNIYFKPGLWLEVNVYGFHKARQAVLLNQMEYIFILKPNPLELQEVRVEAPAVRQTGDTTRFNVQRFAREQDRSISDVLKRLPGIGVGDDGSITYNGKKIDNLYIHGDDLMGGRYGMATKTIKKEMISSVHIIQNHQPVKALQNKVHSDKISVDLILQDDSSLKSSGNLRVGAGIPNLYELDLAQVALNKKFKMLNAAGGNTLGINYEDQLKNLGSNSMMGSLTNKLPEIYINLGATSKPSVPPIYYLNNRSLFASINNLYKFKNEVQLRINTTSQYDKTHYESSSAIANFVLQDTIRFTENHQLTNKPWGHDLLINLMANKKLYFLNNSFKVIRTSNLSTGEMHFNDQKFSQALTTYDKNYTNEFTFIPTYRKNSLVELRWLLEQNRNGKNLHLGSGYRPNFASVDSASIIQNLLVPTFISNSYLAYTYAKIGVTQQYKAGYMYEEQKLHSRLYSNTGLREITDSQNGLDWQRSYPYFSAMYQVRRKKMNAEILLPLEYYRITFQDLQLSMSNKRNFFLFRPKLYLQYNFSTEKNLRFDYNFQKSIGDFTQIYTQPILLDFKTLMVNDPHLQILHNTFTSLQYKEEQSLSMLTFYGKTIYTIQRSNTIKSMEIEENIIRSKTIKLVNRQKILDVNGGISKFFWKPKFRMTIDASGTFTKGEHYLNGNIVPLSSFQCQMKGQLEKNILKRLSAEYSYFGSWFSSRAITETGTTQFKNQYTSFQHNFSLSYLVGTQWQAKLSGIQSRTLVYGGSPIKYLFMNLNGGYRTKNKRVEWLLEISNIMGEKQYEIFTLMNNTAINRSYPLKGRTTVIKVIYNI</sequence>
<name>E4RV22_LEAB4</name>
<organism evidence="1 2">
    <name type="scientific">Leadbetterella byssophila (strain DSM 17132 / JCM 16389 / KACC 11308 / NBRC 106382 / 4M15)</name>
    <dbReference type="NCBI Taxonomy" id="649349"/>
    <lineage>
        <taxon>Bacteria</taxon>
        <taxon>Pseudomonadati</taxon>
        <taxon>Bacteroidota</taxon>
        <taxon>Cytophagia</taxon>
        <taxon>Cytophagales</taxon>
        <taxon>Leadbetterellaceae</taxon>
        <taxon>Leadbetterella</taxon>
    </lineage>
</organism>
<accession>E4RV22</accession>
<protein>
    <submittedName>
        <fullName evidence="1">TonB-dependent receptor plug</fullName>
    </submittedName>
</protein>
<dbReference type="AlphaFoldDB" id="E4RV22"/>
<dbReference type="EMBL" id="CP002305">
    <property type="protein sequence ID" value="ADQ17902.1"/>
    <property type="molecule type" value="Genomic_DNA"/>
</dbReference>
<evidence type="ECO:0000313" key="1">
    <source>
        <dbReference type="EMBL" id="ADQ17902.1"/>
    </source>
</evidence>
<dbReference type="RefSeq" id="WP_013408948.1">
    <property type="nucleotide sequence ID" value="NC_014655.1"/>
</dbReference>
<reference evidence="1 2" key="2">
    <citation type="journal article" date="2011" name="Stand. Genomic Sci.">
        <title>Complete genome sequence of Leadbetterella byssophila type strain (4M15).</title>
        <authorList>
            <person name="Abt B."/>
            <person name="Teshima H."/>
            <person name="Lucas S."/>
            <person name="Lapidus A."/>
            <person name="Del Rio T.G."/>
            <person name="Nolan M."/>
            <person name="Tice H."/>
            <person name="Cheng J.F."/>
            <person name="Pitluck S."/>
            <person name="Liolios K."/>
            <person name="Pagani I."/>
            <person name="Ivanova N."/>
            <person name="Mavromatis K."/>
            <person name="Pati A."/>
            <person name="Tapia R."/>
            <person name="Han C."/>
            <person name="Goodwin L."/>
            <person name="Chen A."/>
            <person name="Palaniappan K."/>
            <person name="Land M."/>
            <person name="Hauser L."/>
            <person name="Chang Y.J."/>
            <person name="Jeffries C.D."/>
            <person name="Rohde M."/>
            <person name="Goker M."/>
            <person name="Tindall B.J."/>
            <person name="Detter J.C."/>
            <person name="Woyke T."/>
            <person name="Bristow J."/>
            <person name="Eisen J.A."/>
            <person name="Markowitz V."/>
            <person name="Hugenholtz P."/>
            <person name="Klenk H.P."/>
            <person name="Kyrpides N.C."/>
        </authorList>
    </citation>
    <scope>NUCLEOTIDE SEQUENCE [LARGE SCALE GENOMIC DNA]</scope>
    <source>
        <strain evidence="2">DSM 17132 / JCM 16389 / KACC 11308 / NBRC 106382 / 4M15</strain>
    </source>
</reference>
<dbReference type="Proteomes" id="UP000007435">
    <property type="component" value="Chromosome"/>
</dbReference>
<reference key="1">
    <citation type="submission" date="2010-11" db="EMBL/GenBank/DDBJ databases">
        <title>The complete genome of Leadbetterella byssophila DSM 17132.</title>
        <authorList>
            <consortium name="US DOE Joint Genome Institute (JGI-PGF)"/>
            <person name="Lucas S."/>
            <person name="Copeland A."/>
            <person name="Lapidus A."/>
            <person name="Glavina del Rio T."/>
            <person name="Dalin E."/>
            <person name="Tice H."/>
            <person name="Bruce D."/>
            <person name="Goodwin L."/>
            <person name="Pitluck S."/>
            <person name="Kyrpides N."/>
            <person name="Mavromatis K."/>
            <person name="Ivanova N."/>
            <person name="Teshima H."/>
            <person name="Brettin T."/>
            <person name="Detter J.C."/>
            <person name="Han C."/>
            <person name="Tapia R."/>
            <person name="Land M."/>
            <person name="Hauser L."/>
            <person name="Markowitz V."/>
            <person name="Cheng J.-F."/>
            <person name="Hugenholtz P."/>
            <person name="Woyke T."/>
            <person name="Wu D."/>
            <person name="Tindall B."/>
            <person name="Pomrenke H.G."/>
            <person name="Brambilla E."/>
            <person name="Klenk H.-P."/>
            <person name="Eisen J.A."/>
        </authorList>
    </citation>
    <scope>NUCLEOTIDE SEQUENCE [LARGE SCALE GENOMIC DNA]</scope>
    <source>
        <strain>DSM 17132</strain>
    </source>
</reference>
<dbReference type="OrthoDB" id="1682379at2"/>
<dbReference type="HOGENOM" id="CLU_012729_2_0_10"/>
<gene>
    <name evidence="1" type="ordered locus">Lbys_2217</name>
</gene>
<dbReference type="STRING" id="649349.Lbys_2217"/>
<dbReference type="SUPFAM" id="SSF56935">
    <property type="entry name" value="Porins"/>
    <property type="match status" value="1"/>
</dbReference>